<dbReference type="AlphaFoldDB" id="A0A7X3HG90"/>
<dbReference type="InterPro" id="IPR016922">
    <property type="entry name" value="UCP029505"/>
</dbReference>
<dbReference type="EMBL" id="WTFN01000180">
    <property type="protein sequence ID" value="MWK60226.1"/>
    <property type="molecule type" value="Genomic_DNA"/>
</dbReference>
<gene>
    <name evidence="1" type="ORF">GO594_30005</name>
</gene>
<accession>A0A7X3HG90</accession>
<name>A0A7X3HG90_9GAMM</name>
<reference evidence="1 2" key="1">
    <citation type="submission" date="2019-12" db="EMBL/GenBank/DDBJ databases">
        <title>Draft genome sequence of Pseudomonas otitidis recovered from a chicken carcass.</title>
        <authorList>
            <person name="Vieira T.R."/>
            <person name="Oliviera E.F.C."/>
            <person name="Silva N.M.V."/>
            <person name="Sambrano G.E."/>
            <person name="Cibulski S.P."/>
            <person name="Cardoso M.R.I."/>
        </authorList>
    </citation>
    <scope>NUCLEOTIDE SEQUENCE [LARGE SCALE GENOMIC DNA]</scope>
    <source>
        <strain evidence="1 2">25_K</strain>
    </source>
</reference>
<proteinExistence type="predicted"/>
<sequence length="177" mass="19566">MGRGPFRPPPARLWLRWRFHLSALLVLIPLGYMPAYFHEASLERGLQGLGERPIGELAVGPWHVRLAEWERGEPVREGKAGYMKDFSLAFCRECDAAIKAAYLRVGKPRYLRAAGALASGSPYRRLAEVRIPEDAPADAELWLTVEGWDGSVHQAALPLAQASPDVVAWLGKRGGGR</sequence>
<evidence type="ECO:0000313" key="2">
    <source>
        <dbReference type="Proteomes" id="UP000461288"/>
    </source>
</evidence>
<dbReference type="Proteomes" id="UP000461288">
    <property type="component" value="Unassembled WGS sequence"/>
</dbReference>
<dbReference type="PIRSF" id="PIRSF029505">
    <property type="entry name" value="UCP029505"/>
    <property type="match status" value="1"/>
</dbReference>
<evidence type="ECO:0000313" key="1">
    <source>
        <dbReference type="EMBL" id="MWK60226.1"/>
    </source>
</evidence>
<organism evidence="1 2">
    <name type="scientific">Metapseudomonas otitidis</name>
    <dbReference type="NCBI Taxonomy" id="319939"/>
    <lineage>
        <taxon>Bacteria</taxon>
        <taxon>Pseudomonadati</taxon>
        <taxon>Pseudomonadota</taxon>
        <taxon>Gammaproteobacteria</taxon>
        <taxon>Pseudomonadales</taxon>
        <taxon>Pseudomonadaceae</taxon>
        <taxon>Metapseudomonas</taxon>
    </lineage>
</organism>
<comment type="caution">
    <text evidence="1">The sequence shown here is derived from an EMBL/GenBank/DDBJ whole genome shotgun (WGS) entry which is preliminary data.</text>
</comment>
<protein>
    <submittedName>
        <fullName evidence="1">Thiamine pyrophosphate-binding protein</fullName>
    </submittedName>
</protein>